<dbReference type="EMBL" id="NJES01000494">
    <property type="protein sequence ID" value="PHH71604.1"/>
    <property type="molecule type" value="Genomic_DNA"/>
</dbReference>
<dbReference type="InterPro" id="IPR029063">
    <property type="entry name" value="SAM-dependent_MTases_sf"/>
</dbReference>
<dbReference type="Pfam" id="PF14765">
    <property type="entry name" value="PS-DH"/>
    <property type="match status" value="1"/>
</dbReference>
<evidence type="ECO:0000256" key="3">
    <source>
        <dbReference type="ARBA" id="ARBA00022679"/>
    </source>
</evidence>
<evidence type="ECO:0000256" key="4">
    <source>
        <dbReference type="ARBA" id="ARBA00023002"/>
    </source>
</evidence>
<dbReference type="InterPro" id="IPR020806">
    <property type="entry name" value="PKS_PP-bd"/>
</dbReference>
<evidence type="ECO:0000256" key="7">
    <source>
        <dbReference type="SAM" id="MobiDB-lite"/>
    </source>
</evidence>
<evidence type="ECO:0000256" key="6">
    <source>
        <dbReference type="PROSITE-ProRule" id="PRU01363"/>
    </source>
</evidence>
<evidence type="ECO:0000256" key="5">
    <source>
        <dbReference type="ARBA" id="ARBA00023268"/>
    </source>
</evidence>
<gene>
    <name evidence="10" type="ORF">CDD80_5123</name>
</gene>
<dbReference type="InterPro" id="IPR049551">
    <property type="entry name" value="PKS_DH_C"/>
</dbReference>
<dbReference type="OrthoDB" id="329835at2759"/>
<dbReference type="SUPFAM" id="SSF55048">
    <property type="entry name" value="Probable ACP-binding domain of malonyl-CoA ACP transacylase"/>
    <property type="match status" value="1"/>
</dbReference>
<dbReference type="SMART" id="SM00829">
    <property type="entry name" value="PKS_ER"/>
    <property type="match status" value="1"/>
</dbReference>
<name>A0A2C5YX27_9HYPO</name>
<dbReference type="InterPro" id="IPR014043">
    <property type="entry name" value="Acyl_transferase_dom"/>
</dbReference>
<dbReference type="SMART" id="SM00827">
    <property type="entry name" value="PKS_AT"/>
    <property type="match status" value="1"/>
</dbReference>
<dbReference type="InterPro" id="IPR042104">
    <property type="entry name" value="PKS_dehydratase_sf"/>
</dbReference>
<dbReference type="Pfam" id="PF23114">
    <property type="entry name" value="NAD-bd_HRPKS_sdrA"/>
    <property type="match status" value="1"/>
</dbReference>
<dbReference type="InterPro" id="IPR016036">
    <property type="entry name" value="Malonyl_transacylase_ACP-bd"/>
</dbReference>
<dbReference type="STRING" id="2004952.A0A2C5YX27"/>
<keyword evidence="1" id="KW-0596">Phosphopantetheine</keyword>
<dbReference type="InterPro" id="IPR011032">
    <property type="entry name" value="GroES-like_sf"/>
</dbReference>
<dbReference type="GO" id="GO:0031177">
    <property type="term" value="F:phosphopantetheine binding"/>
    <property type="evidence" value="ECO:0007669"/>
    <property type="project" value="InterPro"/>
</dbReference>
<feature type="active site" description="Proton donor; for dehydratase activity" evidence="6">
    <location>
        <position position="577"/>
    </location>
</feature>
<keyword evidence="3" id="KW-0808">Transferase</keyword>
<dbReference type="InterPro" id="IPR013968">
    <property type="entry name" value="PKS_KR"/>
</dbReference>
<dbReference type="SUPFAM" id="SSF52151">
    <property type="entry name" value="FabD/lysophospholipase-like"/>
    <property type="match status" value="1"/>
</dbReference>
<keyword evidence="11" id="KW-1185">Reference proteome</keyword>
<comment type="caution">
    <text evidence="10">The sequence shown here is derived from an EMBL/GenBank/DDBJ whole genome shotgun (WGS) entry which is preliminary data.</text>
</comment>
<dbReference type="SUPFAM" id="SSF51735">
    <property type="entry name" value="NAD(P)-binding Rossmann-fold domains"/>
    <property type="match status" value="3"/>
</dbReference>
<evidence type="ECO:0000256" key="2">
    <source>
        <dbReference type="ARBA" id="ARBA00022553"/>
    </source>
</evidence>
<dbReference type="Pfam" id="PF00698">
    <property type="entry name" value="Acyl_transf_1"/>
    <property type="match status" value="1"/>
</dbReference>
<keyword evidence="4" id="KW-0560">Oxidoreductase</keyword>
<dbReference type="SMART" id="SM00822">
    <property type="entry name" value="PKS_KR"/>
    <property type="match status" value="1"/>
</dbReference>
<dbReference type="InterPro" id="IPR049552">
    <property type="entry name" value="PKS_DH_N"/>
</dbReference>
<evidence type="ECO:0000259" key="8">
    <source>
        <dbReference type="PROSITE" id="PS50075"/>
    </source>
</evidence>
<dbReference type="Gene3D" id="3.40.366.10">
    <property type="entry name" value="Malonyl-Coenzyme A Acyl Carrier Protein, domain 2"/>
    <property type="match status" value="1"/>
</dbReference>
<dbReference type="Pfam" id="PF21089">
    <property type="entry name" value="PKS_DH_N"/>
    <property type="match status" value="1"/>
</dbReference>
<protein>
    <submittedName>
        <fullName evidence="10">Uncharacterized protein</fullName>
    </submittedName>
</protein>
<dbReference type="InterPro" id="IPR020807">
    <property type="entry name" value="PKS_DH"/>
</dbReference>
<dbReference type="InterPro" id="IPR036291">
    <property type="entry name" value="NAD(P)-bd_dom_sf"/>
</dbReference>
<dbReference type="PANTHER" id="PTHR43775:SF29">
    <property type="entry name" value="ASPERFURANONE POLYKETIDE SYNTHASE AFOG-RELATED"/>
    <property type="match status" value="1"/>
</dbReference>
<dbReference type="SMART" id="SM00826">
    <property type="entry name" value="PKS_DH"/>
    <property type="match status" value="1"/>
</dbReference>
<accession>A0A2C5YX27</accession>
<dbReference type="SUPFAM" id="SSF53335">
    <property type="entry name" value="S-adenosyl-L-methionine-dependent methyltransferases"/>
    <property type="match status" value="1"/>
</dbReference>
<dbReference type="InterPro" id="IPR049900">
    <property type="entry name" value="PKS_mFAS_DH"/>
</dbReference>
<dbReference type="GO" id="GO:0016491">
    <property type="term" value="F:oxidoreductase activity"/>
    <property type="evidence" value="ECO:0007669"/>
    <property type="project" value="UniProtKB-KW"/>
</dbReference>
<dbReference type="InterPro" id="IPR020843">
    <property type="entry name" value="ER"/>
</dbReference>
<evidence type="ECO:0000313" key="10">
    <source>
        <dbReference type="EMBL" id="PHH71604.1"/>
    </source>
</evidence>
<dbReference type="GO" id="GO:0006633">
    <property type="term" value="P:fatty acid biosynthetic process"/>
    <property type="evidence" value="ECO:0007669"/>
    <property type="project" value="TreeGrafter"/>
</dbReference>
<evidence type="ECO:0000313" key="11">
    <source>
        <dbReference type="Proteomes" id="UP000226431"/>
    </source>
</evidence>
<reference evidence="10 11" key="1">
    <citation type="submission" date="2017-06" db="EMBL/GenBank/DDBJ databases">
        <title>Ant-infecting Ophiocordyceps genomes reveal a high diversity of potential behavioral manipulation genes and a possible major role for enterotoxins.</title>
        <authorList>
            <person name="De Bekker C."/>
            <person name="Evans H.C."/>
            <person name="Brachmann A."/>
            <person name="Hughes D.P."/>
        </authorList>
    </citation>
    <scope>NUCLEOTIDE SEQUENCE [LARGE SCALE GENOMIC DNA]</scope>
    <source>
        <strain evidence="10 11">Map16</strain>
    </source>
</reference>
<dbReference type="PROSITE" id="PS52019">
    <property type="entry name" value="PKS_MFAS_DH"/>
    <property type="match status" value="1"/>
</dbReference>
<feature type="region of interest" description="Disordered" evidence="7">
    <location>
        <begin position="1609"/>
        <end position="1628"/>
    </location>
</feature>
<dbReference type="GO" id="GO:0044550">
    <property type="term" value="P:secondary metabolite biosynthetic process"/>
    <property type="evidence" value="ECO:0007669"/>
    <property type="project" value="UniProtKB-ARBA"/>
</dbReference>
<dbReference type="Gene3D" id="3.40.50.720">
    <property type="entry name" value="NAD(P)-binding Rossmann-like Domain"/>
    <property type="match status" value="2"/>
</dbReference>
<feature type="domain" description="Carrier" evidence="8">
    <location>
        <begin position="1644"/>
        <end position="1721"/>
    </location>
</feature>
<dbReference type="Proteomes" id="UP000226431">
    <property type="component" value="Unassembled WGS sequence"/>
</dbReference>
<dbReference type="SMART" id="SM00823">
    <property type="entry name" value="PKS_PP"/>
    <property type="match status" value="1"/>
</dbReference>
<keyword evidence="2" id="KW-0597">Phosphoprotein</keyword>
<dbReference type="Gene3D" id="3.30.70.3290">
    <property type="match status" value="1"/>
</dbReference>
<dbReference type="Gene3D" id="3.90.180.10">
    <property type="entry name" value="Medium-chain alcohol dehydrogenases, catalytic domain"/>
    <property type="match status" value="1"/>
</dbReference>
<feature type="compositionally biased region" description="Polar residues" evidence="7">
    <location>
        <begin position="484"/>
        <end position="500"/>
    </location>
</feature>
<dbReference type="Gene3D" id="3.40.50.150">
    <property type="entry name" value="Vaccinia Virus protein VP39"/>
    <property type="match status" value="1"/>
</dbReference>
<feature type="domain" description="PKS/mFAS DH" evidence="9">
    <location>
        <begin position="370"/>
        <end position="665"/>
    </location>
</feature>
<dbReference type="InterPro" id="IPR057326">
    <property type="entry name" value="KR_dom"/>
</dbReference>
<dbReference type="InterPro" id="IPR009081">
    <property type="entry name" value="PP-bd_ACP"/>
</dbReference>
<dbReference type="GO" id="GO:0004312">
    <property type="term" value="F:fatty acid synthase activity"/>
    <property type="evidence" value="ECO:0007669"/>
    <property type="project" value="TreeGrafter"/>
</dbReference>
<feature type="region of interest" description="Disordered" evidence="7">
    <location>
        <begin position="478"/>
        <end position="504"/>
    </location>
</feature>
<sequence>MGRELVDRYPVFSRALDEAEECLAVMGATWGVREELLRDEDGSRLDDPAFSFPSTIILQLALIRLLSSWGIEPSATTGHSSGEIAAAYTAGILSFDEAIAIAYHRGRITSQAIASGRLSGVMAALGIGPDEAAGLIKGLSCVMACVNSPSNVTIAGDDMAMEEMEKMARDRSLFFRRLKIPAAYHSPAMAPLAEEYETALRPYLKPSPDGQGRPRIRIASPVTAQLVKTRDELRSPKHWVRNMTDPVRFSRALDLAITTKTVTTVDAIIEIGPHGALGSAISQLLRAQKLDVRIDSCLSRGKHAVQTMLELAGRLHCQGHPIHLQAVNFPDGRCNRVVSDLPSYSWNHSTSYWVNSRLRTETLLRKHGPHDLLGLRVAGLEDGRLAIWRNRLRVTDLPWLRHHLVQGEVVLPGVALVAMVVEAVRQLEDKTEDGDTRYALTDVHLVSAVLIPDDDGEERGLETQLLLRDGRHFSLHSRIGTGPWTENSRGTITNTPSNMKPSPPPIINKRALTKVDTQHLYTTFSAHGPSPGPSFQNITALAATPGAALGTVTVPNTLAMMPFPHQSVCWVHPTVLDACFQVGWAAVAEPVMKGMGVCITRSWERLEVASSAGLLPGSELEVRARVRVVEQGFRLSLWVHHGQESRPLFRADGVYVQSLSGKPVLTSVDNSLILHPVWQPDISLLPDGHPLEEAEFATLFSHKKTHADILQTDASSTTILQGLTSGATGVGTYDITFAAATQLNPKIRFRPLDLTLDPLTQGFHASSYDLVVVGGDALQEAKSVRHALTLLRAGGMLLVTSPERENSCWASGITAAGFQDVRFFSSASGTMIVATKPETQPSTTPAQHITLINLPNSNPPAPKAWLSHLSQFLTDGIPTRVSTHPLGTLPANTRCIILGQANPNFLSNLDTSQLEALRTTLQLASDTIWITRGSNQTPEAAMVNGLLRTLRLEERVKKFISLDLDPDEDPWTTSVAHAIRSILRLDNHDYEYALRSGRLLVPRLTGTTALNTQLSALKGAPMPEKKLFSTAANARLEPIITSQLSSLVFKHHAESNDQLTDAMIEVEAHAFGLSPRDILVAEGNLNAHSTAFECAGTVRRLGSRVPAEVCAGLRVCGFVQGAWGGHLRTRGEMMVAVPDGMGWETAALVPSYAVALDVLEKVARLEALERVLIRGSFAAVEQAFIIIAQHKGAEVFITASNEEDEQLMRDTFGIPEDHILDSSHPTLWPPSIDLVLNFTPREPSIQLPIPIDRFIQLGFNLTSLLPSSGCCTFTAVDLAQLSLVTPTASLRKAIDFLQQREPDPRLPLTVYSISDCPDAFISLQKVIRSGSRTSKTVVTAASDDPISTFTIPNPLTFPPSASYLIVGGLSGLGLEIAHWMARHGATNLILLSRNATAPKTDPIVKDLNRLGAQTLVLSCDVADKDALTKTITEYQKTAPPIRGIIQAATILHDAFFSQMTASQWQASLRPKVQGTRNLDALFRHPTLDFFIVLSSLTAIVGNMGQANYTAAGAYQDGLIRQRLKAGLPAVSINIGSVPALGSALRKGMASQLDRIGTRYQTRADLVQLVEIAVRNPRHGQMITGIEPWVEAQNLRWRLEPRFACTRIVDSKSTSSKDDDEASSTRGPSLSTVRNRLAGIFDAAEATPLLIDALAAQLASMTALPVADINPDEQLTTYGVDSLVAAELRAVLQVHVSLAVTVFDVTGAGTLRELAVKVGEKMVKESGD</sequence>
<dbReference type="Pfam" id="PF08659">
    <property type="entry name" value="KR"/>
    <property type="match status" value="1"/>
</dbReference>
<dbReference type="Gene3D" id="3.10.129.110">
    <property type="entry name" value="Polyketide synthase dehydratase"/>
    <property type="match status" value="1"/>
</dbReference>
<dbReference type="InterPro" id="IPR016035">
    <property type="entry name" value="Acyl_Trfase/lysoPLipase"/>
</dbReference>
<dbReference type="PANTHER" id="PTHR43775">
    <property type="entry name" value="FATTY ACID SYNTHASE"/>
    <property type="match status" value="1"/>
</dbReference>
<feature type="active site" description="Proton acceptor; for dehydratase activity" evidence="6">
    <location>
        <position position="403"/>
    </location>
</feature>
<dbReference type="InterPro" id="IPR036736">
    <property type="entry name" value="ACP-like_sf"/>
</dbReference>
<organism evidence="10 11">
    <name type="scientific">Ophiocordyceps camponoti-rufipedis</name>
    <dbReference type="NCBI Taxonomy" id="2004952"/>
    <lineage>
        <taxon>Eukaryota</taxon>
        <taxon>Fungi</taxon>
        <taxon>Dikarya</taxon>
        <taxon>Ascomycota</taxon>
        <taxon>Pezizomycotina</taxon>
        <taxon>Sordariomycetes</taxon>
        <taxon>Hypocreomycetidae</taxon>
        <taxon>Hypocreales</taxon>
        <taxon>Ophiocordycipitaceae</taxon>
        <taxon>Ophiocordyceps</taxon>
    </lineage>
</organism>
<dbReference type="CDD" id="cd05195">
    <property type="entry name" value="enoyl_red"/>
    <property type="match status" value="1"/>
</dbReference>
<feature type="region of interest" description="N-terminal hotdog fold" evidence="6">
    <location>
        <begin position="370"/>
        <end position="499"/>
    </location>
</feature>
<feature type="region of interest" description="C-terminal hotdog fold" evidence="6">
    <location>
        <begin position="512"/>
        <end position="665"/>
    </location>
</feature>
<dbReference type="SUPFAM" id="SSF50129">
    <property type="entry name" value="GroES-like"/>
    <property type="match status" value="1"/>
</dbReference>
<evidence type="ECO:0000259" key="9">
    <source>
        <dbReference type="PROSITE" id="PS52019"/>
    </source>
</evidence>
<dbReference type="InterPro" id="IPR001227">
    <property type="entry name" value="Ac_transferase_dom_sf"/>
</dbReference>
<dbReference type="SUPFAM" id="SSF47336">
    <property type="entry name" value="ACP-like"/>
    <property type="match status" value="1"/>
</dbReference>
<dbReference type="PROSITE" id="PS50075">
    <property type="entry name" value="CARRIER"/>
    <property type="match status" value="1"/>
</dbReference>
<dbReference type="InterPro" id="IPR056501">
    <property type="entry name" value="NAD-bd_HRPKS_sdrA"/>
</dbReference>
<proteinExistence type="predicted"/>
<dbReference type="Pfam" id="PF00550">
    <property type="entry name" value="PP-binding"/>
    <property type="match status" value="1"/>
</dbReference>
<keyword evidence="5" id="KW-0511">Multifunctional enzyme</keyword>
<dbReference type="InterPro" id="IPR050091">
    <property type="entry name" value="PKS_NRPS_Biosynth_Enz"/>
</dbReference>
<evidence type="ECO:0000256" key="1">
    <source>
        <dbReference type="ARBA" id="ARBA00022450"/>
    </source>
</evidence>
<dbReference type="Gene3D" id="1.10.1200.10">
    <property type="entry name" value="ACP-like"/>
    <property type="match status" value="1"/>
</dbReference>